<proteinExistence type="predicted"/>
<reference evidence="1 2" key="1">
    <citation type="submission" date="2024-09" db="EMBL/GenBank/DDBJ databases">
        <authorList>
            <person name="Sun Q."/>
            <person name="Mori K."/>
        </authorList>
    </citation>
    <scope>NUCLEOTIDE SEQUENCE [LARGE SCALE GENOMIC DNA]</scope>
    <source>
        <strain evidence="1 2">TBRC 1432</strain>
    </source>
</reference>
<sequence>MASSSPPRPLAPGDVVAVHSPYLGEWTAAQIITLDGRYAGVLELDWSGPEPCDLADVALRPLVRTHHAWDNELSYCNQPWVLPRQFKILGNAPLLHDEPSRTYGGYWLIGLQLRAQRAWDNGIEDDDCPWAASFPASDLVADPALTDVRITDIAEFDCGRLVGMFPRLTDLALVGRLGSLINAERLNELTTLRRLEISDLYGMTAADCPLPARLPSLELISLDGIPAEYAAAVRSAWKPEAPQGVYLDIHAARKPEWVAENLDNPLRDWDGRPHISAARYKKAVAAYKTARRAVLAASSAEEFDRIGRAYAEAFNQLNSRTPFLDTADAEDLLDALSPLVEPWALESLHAGIEAVRDW</sequence>
<keyword evidence="2" id="KW-1185">Reference proteome</keyword>
<dbReference type="RefSeq" id="WP_273939270.1">
    <property type="nucleotide sequence ID" value="NZ_CP097263.1"/>
</dbReference>
<accession>A0ABV6MK41</accession>
<evidence type="ECO:0000313" key="2">
    <source>
        <dbReference type="Proteomes" id="UP001589810"/>
    </source>
</evidence>
<dbReference type="Proteomes" id="UP001589810">
    <property type="component" value="Unassembled WGS sequence"/>
</dbReference>
<name>A0ABV6MK41_9PSEU</name>
<gene>
    <name evidence="1" type="ORF">ACFFH7_03265</name>
</gene>
<organism evidence="1 2">
    <name type="scientific">Kutzneria chonburiensis</name>
    <dbReference type="NCBI Taxonomy" id="1483604"/>
    <lineage>
        <taxon>Bacteria</taxon>
        <taxon>Bacillati</taxon>
        <taxon>Actinomycetota</taxon>
        <taxon>Actinomycetes</taxon>
        <taxon>Pseudonocardiales</taxon>
        <taxon>Pseudonocardiaceae</taxon>
        <taxon>Kutzneria</taxon>
    </lineage>
</organism>
<dbReference type="EMBL" id="JBHLUD010000001">
    <property type="protein sequence ID" value="MFC0540482.1"/>
    <property type="molecule type" value="Genomic_DNA"/>
</dbReference>
<evidence type="ECO:0000313" key="1">
    <source>
        <dbReference type="EMBL" id="MFC0540482.1"/>
    </source>
</evidence>
<comment type="caution">
    <text evidence="1">The sequence shown here is derived from an EMBL/GenBank/DDBJ whole genome shotgun (WGS) entry which is preliminary data.</text>
</comment>
<protein>
    <submittedName>
        <fullName evidence="1">Uncharacterized protein</fullName>
    </submittedName>
</protein>